<keyword evidence="4" id="KW-0378">Hydrolase</keyword>
<evidence type="ECO:0000256" key="1">
    <source>
        <dbReference type="ARBA" id="ARBA00004328"/>
    </source>
</evidence>
<dbReference type="InterPro" id="IPR006433">
    <property type="entry name" value="Prohead_protease"/>
</dbReference>
<keyword evidence="2" id="KW-1188">Viral release from host cell</keyword>
<comment type="subcellular location">
    <subcellularLocation>
        <location evidence="1">Virion</location>
    </subcellularLocation>
</comment>
<evidence type="ECO:0000313" key="7">
    <source>
        <dbReference type="EMBL" id="GHA34958.1"/>
    </source>
</evidence>
<dbReference type="InterPro" id="IPR054612">
    <property type="entry name" value="Phage_capsid-like_C"/>
</dbReference>
<dbReference type="SUPFAM" id="SSF50789">
    <property type="entry name" value="Herpes virus serine proteinase, assemblin"/>
    <property type="match status" value="1"/>
</dbReference>
<accession>A0A918SEI3</accession>
<reference evidence="7" key="2">
    <citation type="submission" date="2020-09" db="EMBL/GenBank/DDBJ databases">
        <authorList>
            <person name="Sun Q."/>
            <person name="Kim S."/>
        </authorList>
    </citation>
    <scope>NUCLEOTIDE SEQUENCE</scope>
    <source>
        <strain evidence="7">KCTC 32437</strain>
    </source>
</reference>
<sequence>MEKLEIKAEVSIDDAGTITGLAWPFGSADSVGDVIEKGAFALPSRLPILIEHDQSQVVGVWESAAETDAGLEVKGRLFVEGVDPARKARELMQRKSITGLSIGFHADRFEYLPTGGRKFDGLTVTEISLCRRPVHPGARITSVKSMEQEITHMENESPAEANTELKAANDNLAALTSRLDKLEAKANRPVAANDNGDAPKEASAAFGNFLRLGRENLGDMHRKALTVANDAPNYVLAPEEVSGEFLRNLVEWSPVRSIADVRTIGTHTIILPKRTGVTNAKWTGEATSSEASQPTFDQMEIPVKELTTHVDLSNWLIEDSGATAEREVRLALAEDFAKKEGTAFVNGSAAAEPKGFMAEAGIAAHVNGHATNISADALISLLYSLPGIFRNAGSWAMNGSTLAAVRKLKDGNGNYLWQPSYQAGQPETILGRPVVELIDMPDVAADAFPIVFGDFKTGYRIYDRLDLAILPNHFLLATEGLVRFHARRRVGAGVVRPDAFRKLKMATS</sequence>
<dbReference type="EMBL" id="BMZE01000004">
    <property type="protein sequence ID" value="GHA34958.1"/>
    <property type="molecule type" value="Genomic_DNA"/>
</dbReference>
<feature type="domain" description="Phage capsid-like C-terminal" evidence="6">
    <location>
        <begin position="235"/>
        <end position="504"/>
    </location>
</feature>
<dbReference type="GO" id="GO:0008233">
    <property type="term" value="F:peptidase activity"/>
    <property type="evidence" value="ECO:0007669"/>
    <property type="project" value="UniProtKB-KW"/>
</dbReference>
<organism evidence="7 8">
    <name type="scientific">Devosia pacifica</name>
    <dbReference type="NCBI Taxonomy" id="1335967"/>
    <lineage>
        <taxon>Bacteria</taxon>
        <taxon>Pseudomonadati</taxon>
        <taxon>Pseudomonadota</taxon>
        <taxon>Alphaproteobacteria</taxon>
        <taxon>Hyphomicrobiales</taxon>
        <taxon>Devosiaceae</taxon>
        <taxon>Devosia</taxon>
    </lineage>
</organism>
<gene>
    <name evidence="7" type="ORF">GCM10007989_33580</name>
</gene>
<dbReference type="GO" id="GO:0006508">
    <property type="term" value="P:proteolysis"/>
    <property type="evidence" value="ECO:0007669"/>
    <property type="project" value="UniProtKB-KW"/>
</dbReference>
<dbReference type="InterPro" id="IPR024455">
    <property type="entry name" value="Phage_capsid"/>
</dbReference>
<dbReference type="Gene3D" id="3.30.2400.10">
    <property type="entry name" value="Major capsid protein gp5"/>
    <property type="match status" value="1"/>
</dbReference>
<dbReference type="Gene3D" id="3.30.2320.10">
    <property type="entry name" value="hypothetical protein PF0899 domain"/>
    <property type="match status" value="1"/>
</dbReference>
<dbReference type="Proteomes" id="UP000646579">
    <property type="component" value="Unassembled WGS sequence"/>
</dbReference>
<dbReference type="NCBIfam" id="TIGR01543">
    <property type="entry name" value="proheadase_HK97"/>
    <property type="match status" value="1"/>
</dbReference>
<evidence type="ECO:0000256" key="2">
    <source>
        <dbReference type="ARBA" id="ARBA00022612"/>
    </source>
</evidence>
<feature type="domain" description="Prohead serine protease" evidence="5">
    <location>
        <begin position="5"/>
        <end position="147"/>
    </location>
</feature>
<reference evidence="7" key="1">
    <citation type="journal article" date="2014" name="Int. J. Syst. Evol. Microbiol.">
        <title>Complete genome sequence of Corynebacterium casei LMG S-19264T (=DSM 44701T), isolated from a smear-ripened cheese.</title>
        <authorList>
            <consortium name="US DOE Joint Genome Institute (JGI-PGF)"/>
            <person name="Walter F."/>
            <person name="Albersmeier A."/>
            <person name="Kalinowski J."/>
            <person name="Ruckert C."/>
        </authorList>
    </citation>
    <scope>NUCLEOTIDE SEQUENCE</scope>
    <source>
        <strain evidence="7">KCTC 32437</strain>
    </source>
</reference>
<dbReference type="SUPFAM" id="SSF56563">
    <property type="entry name" value="Major capsid protein gp5"/>
    <property type="match status" value="1"/>
</dbReference>
<evidence type="ECO:0000256" key="4">
    <source>
        <dbReference type="ARBA" id="ARBA00022801"/>
    </source>
</evidence>
<dbReference type="InterPro" id="IPR054613">
    <property type="entry name" value="Peptidase_S78_dom"/>
</dbReference>
<dbReference type="NCBIfam" id="TIGR01554">
    <property type="entry name" value="major_cap_HK97"/>
    <property type="match status" value="1"/>
</dbReference>
<dbReference type="Pfam" id="PF05065">
    <property type="entry name" value="Phage_capsid"/>
    <property type="match status" value="1"/>
</dbReference>
<dbReference type="Pfam" id="PF04586">
    <property type="entry name" value="Peptidase_S78"/>
    <property type="match status" value="1"/>
</dbReference>
<protein>
    <submittedName>
        <fullName evidence="7">Peptidase U35</fullName>
    </submittedName>
</protein>
<keyword evidence="8" id="KW-1185">Reference proteome</keyword>
<evidence type="ECO:0000259" key="6">
    <source>
        <dbReference type="Pfam" id="PF05065"/>
    </source>
</evidence>
<evidence type="ECO:0000313" key="8">
    <source>
        <dbReference type="Proteomes" id="UP000646579"/>
    </source>
</evidence>
<evidence type="ECO:0000259" key="5">
    <source>
        <dbReference type="Pfam" id="PF04586"/>
    </source>
</evidence>
<proteinExistence type="predicted"/>
<name>A0A918SEI3_9HYPH</name>
<keyword evidence="3" id="KW-0645">Protease</keyword>
<dbReference type="AlphaFoldDB" id="A0A918SEI3"/>
<comment type="caution">
    <text evidence="7">The sequence shown here is derived from an EMBL/GenBank/DDBJ whole genome shotgun (WGS) entry which is preliminary data.</text>
</comment>
<dbReference type="RefSeq" id="WP_189426944.1">
    <property type="nucleotide sequence ID" value="NZ_BMZE01000004.1"/>
</dbReference>
<evidence type="ECO:0000256" key="3">
    <source>
        <dbReference type="ARBA" id="ARBA00022670"/>
    </source>
</evidence>